<evidence type="ECO:0000256" key="2">
    <source>
        <dbReference type="ARBA" id="ARBA00006257"/>
    </source>
</evidence>
<evidence type="ECO:0000256" key="6">
    <source>
        <dbReference type="ARBA" id="ARBA00023136"/>
    </source>
</evidence>
<keyword evidence="3 7" id="KW-1003">Cell membrane</keyword>
<feature type="transmembrane region" description="Helical" evidence="7">
    <location>
        <begin position="157"/>
        <end position="181"/>
    </location>
</feature>
<evidence type="ECO:0000256" key="7">
    <source>
        <dbReference type="RuleBase" id="RU362070"/>
    </source>
</evidence>
<reference evidence="8" key="1">
    <citation type="submission" date="2016-01" db="EMBL/GenBank/DDBJ databases">
        <authorList>
            <person name="Peeters C."/>
        </authorList>
    </citation>
    <scope>NUCLEOTIDE SEQUENCE [LARGE SCALE GENOMIC DNA]</scope>
    <source>
        <strain evidence="8">LMG 22937</strain>
    </source>
</reference>
<dbReference type="AlphaFoldDB" id="A0A158G461"/>
<dbReference type="PANTHER" id="PTHR30587">
    <property type="entry name" value="FLAGELLAR BIOSYNTHETIC PROTEIN FLIP"/>
    <property type="match status" value="1"/>
</dbReference>
<dbReference type="GO" id="GO:0009306">
    <property type="term" value="P:protein secretion"/>
    <property type="evidence" value="ECO:0007669"/>
    <property type="project" value="UniProtKB-UniRule"/>
</dbReference>
<feature type="transmembrane region" description="Helical" evidence="7">
    <location>
        <begin position="193"/>
        <end position="214"/>
    </location>
</feature>
<dbReference type="EMBL" id="FCOL02000004">
    <property type="protein sequence ID" value="SAL26651.1"/>
    <property type="molecule type" value="Genomic_DNA"/>
</dbReference>
<evidence type="ECO:0000313" key="9">
    <source>
        <dbReference type="Proteomes" id="UP000054925"/>
    </source>
</evidence>
<keyword evidence="9" id="KW-1185">Reference proteome</keyword>
<comment type="subcellular location">
    <subcellularLocation>
        <location evidence="1">Cell membrane</location>
        <topology evidence="1">Multi-pass membrane protein</topology>
    </subcellularLocation>
</comment>
<keyword evidence="6 7" id="KW-0472">Membrane</keyword>
<protein>
    <submittedName>
        <fullName evidence="8">Type III secretion system protein</fullName>
    </submittedName>
</protein>
<gene>
    <name evidence="8" type="ORF">AWB67_01093</name>
</gene>
<keyword evidence="4 7" id="KW-0812">Transmembrane</keyword>
<dbReference type="Proteomes" id="UP000054925">
    <property type="component" value="Unassembled WGS sequence"/>
</dbReference>
<comment type="caution">
    <text evidence="7">Lacks conserved residue(s) required for the propagation of feature annotation.</text>
</comment>
<dbReference type="OrthoDB" id="9805111at2"/>
<dbReference type="PANTHER" id="PTHR30587:SF2">
    <property type="entry name" value="SURFACE PRESENTATION OF ANTIGENS PROTEIN SPAP"/>
    <property type="match status" value="1"/>
</dbReference>
<dbReference type="GO" id="GO:0005886">
    <property type="term" value="C:plasma membrane"/>
    <property type="evidence" value="ECO:0007669"/>
    <property type="project" value="UniProtKB-SubCell"/>
</dbReference>
<accession>A0A158G461</accession>
<name>A0A158G461_9BURK</name>
<proteinExistence type="inferred from homology"/>
<evidence type="ECO:0000256" key="5">
    <source>
        <dbReference type="ARBA" id="ARBA00022989"/>
    </source>
</evidence>
<dbReference type="NCBIfam" id="NF009438">
    <property type="entry name" value="PRK12797.1"/>
    <property type="match status" value="1"/>
</dbReference>
<dbReference type="Pfam" id="PF00813">
    <property type="entry name" value="FliP"/>
    <property type="match status" value="1"/>
</dbReference>
<feature type="transmembrane region" description="Helical" evidence="7">
    <location>
        <begin position="53"/>
        <end position="72"/>
    </location>
</feature>
<keyword evidence="5 7" id="KW-1133">Transmembrane helix</keyword>
<evidence type="ECO:0000256" key="4">
    <source>
        <dbReference type="ARBA" id="ARBA00022692"/>
    </source>
</evidence>
<organism evidence="8 9">
    <name type="scientific">Caballeronia terrestris</name>
    <dbReference type="NCBI Taxonomy" id="1226301"/>
    <lineage>
        <taxon>Bacteria</taxon>
        <taxon>Pseudomonadati</taxon>
        <taxon>Pseudomonadota</taxon>
        <taxon>Betaproteobacteria</taxon>
        <taxon>Burkholderiales</taxon>
        <taxon>Burkholderiaceae</taxon>
        <taxon>Caballeronia</taxon>
    </lineage>
</organism>
<comment type="caution">
    <text evidence="8">The sequence shown here is derived from an EMBL/GenBank/DDBJ whole genome shotgun (WGS) entry which is preliminary data.</text>
</comment>
<dbReference type="InterPro" id="IPR005838">
    <property type="entry name" value="T3SS_IM_P"/>
</dbReference>
<evidence type="ECO:0000256" key="1">
    <source>
        <dbReference type="ARBA" id="ARBA00004651"/>
    </source>
</evidence>
<comment type="similarity">
    <text evidence="2 7">Belongs to the FliP/MopC/SpaP family.</text>
</comment>
<dbReference type="NCBIfam" id="TIGR01102">
    <property type="entry name" value="yscR"/>
    <property type="match status" value="1"/>
</dbReference>
<evidence type="ECO:0000256" key="3">
    <source>
        <dbReference type="ARBA" id="ARBA00022475"/>
    </source>
</evidence>
<dbReference type="PRINTS" id="PR01302">
    <property type="entry name" value="TYPE3IMPPROT"/>
</dbReference>
<evidence type="ECO:0000313" key="8">
    <source>
        <dbReference type="EMBL" id="SAL26651.1"/>
    </source>
</evidence>
<sequence length="215" mass="23135">MNGQMNNLAVIVSFFLLGLLPLIVTMTTSFTKFTIVLTLLRSALGVQQAPSNLVIAGIALAATLVVMGPTVAKIEAGLELRERLESNRMPNAVEIVDAVVPPLADFMLKHSRPEERAFLLAAAKRIDPERDASETDFTLLVPAFLISEISAGFEAGFLLYIAFLVIDLVIANVLTAMGMVMLSPTTVSVPLKLFVFVSVSGMSKLMHSLIVSYAP</sequence>
<dbReference type="InterPro" id="IPR005773">
    <property type="entry name" value="T3SS_YscR-like"/>
</dbReference>